<dbReference type="InterPro" id="IPR043519">
    <property type="entry name" value="NT_sf"/>
</dbReference>
<protein>
    <submittedName>
        <fullName evidence="1">Uncharacterized protein</fullName>
    </submittedName>
</protein>
<reference evidence="1" key="1">
    <citation type="submission" date="2020-11" db="EMBL/GenBank/DDBJ databases">
        <authorList>
            <person name="Koelle M."/>
            <person name="Horta M.A.C."/>
            <person name="Nowrousian M."/>
            <person name="Ohm R.A."/>
            <person name="Benz P."/>
            <person name="Pilgard A."/>
        </authorList>
    </citation>
    <scope>NUCLEOTIDE SEQUENCE</scope>
    <source>
        <strain evidence="1">FPRL280</strain>
    </source>
</reference>
<dbReference type="SUPFAM" id="SSF81301">
    <property type="entry name" value="Nucleotidyltransferase"/>
    <property type="match status" value="1"/>
</dbReference>
<sequence length="222" mass="24349">MQASYDELRDVAAKAVSIFASANLSCCLMGSLACKLYGTTRAPNDVDLIVLTSAHGQEPLKRMLAAADRNFTLVASKARFATYKVVWYRLPPRDGASARRCKVDILVPGTLNIPHVPAAHVATVRGLPVVPLAVLLLLKLQGWTDHRAARRVDMVVKQHDDVRDIDDLLAIARRSGVDVRRESLPWVPSTFLDAGDLRIAQYTHMHPASAVQWQELGAQVPA</sequence>
<reference evidence="1" key="2">
    <citation type="journal article" name="Front. Microbiol.">
        <title>Degradative Capacity of Two Strains of Rhodonia placenta: From Phenotype to Genotype.</title>
        <authorList>
            <person name="Kolle M."/>
            <person name="Horta M.A.C."/>
            <person name="Nowrousian M."/>
            <person name="Ohm R.A."/>
            <person name="Benz J.P."/>
            <person name="Pilgard A."/>
        </authorList>
    </citation>
    <scope>NUCLEOTIDE SEQUENCE</scope>
    <source>
        <strain evidence="1">FPRL280</strain>
    </source>
</reference>
<dbReference type="EMBL" id="JADOXO010000150">
    <property type="protein sequence ID" value="KAF9811538.1"/>
    <property type="molecule type" value="Genomic_DNA"/>
</dbReference>
<proteinExistence type="predicted"/>
<name>A0A8H7NZS9_9APHY</name>
<organism evidence="1 2">
    <name type="scientific">Rhodonia placenta</name>
    <dbReference type="NCBI Taxonomy" id="104341"/>
    <lineage>
        <taxon>Eukaryota</taxon>
        <taxon>Fungi</taxon>
        <taxon>Dikarya</taxon>
        <taxon>Basidiomycota</taxon>
        <taxon>Agaricomycotina</taxon>
        <taxon>Agaricomycetes</taxon>
        <taxon>Polyporales</taxon>
        <taxon>Adustoporiaceae</taxon>
        <taxon>Rhodonia</taxon>
    </lineage>
</organism>
<comment type="caution">
    <text evidence="1">The sequence shown here is derived from an EMBL/GenBank/DDBJ whole genome shotgun (WGS) entry which is preliminary data.</text>
</comment>
<evidence type="ECO:0000313" key="1">
    <source>
        <dbReference type="EMBL" id="KAF9811538.1"/>
    </source>
</evidence>
<dbReference type="AlphaFoldDB" id="A0A8H7NZS9"/>
<evidence type="ECO:0000313" key="2">
    <source>
        <dbReference type="Proteomes" id="UP000639403"/>
    </source>
</evidence>
<gene>
    <name evidence="1" type="ORF">IEO21_06542</name>
</gene>
<dbReference type="Gene3D" id="3.30.460.40">
    <property type="match status" value="1"/>
</dbReference>
<accession>A0A8H7NZS9</accession>
<dbReference type="Proteomes" id="UP000639403">
    <property type="component" value="Unassembled WGS sequence"/>
</dbReference>